<dbReference type="EMBL" id="WKEU01000005">
    <property type="protein sequence ID" value="MCF5061855.1"/>
    <property type="molecule type" value="Genomic_DNA"/>
</dbReference>
<evidence type="ECO:0000259" key="1">
    <source>
        <dbReference type="Pfam" id="PF13477"/>
    </source>
</evidence>
<dbReference type="AlphaFoldDB" id="A0A9Q3ZT43"/>
<reference evidence="2" key="1">
    <citation type="submission" date="2019-11" db="EMBL/GenBank/DDBJ databases">
        <title>Epiphytic Pseudomonas syringae from cherry orchards.</title>
        <authorList>
            <person name="Hulin M.T."/>
        </authorList>
    </citation>
    <scope>NUCLEOTIDE SEQUENCE</scope>
    <source>
        <strain evidence="2">PA-6-9A</strain>
    </source>
</reference>
<organism evidence="2 3">
    <name type="scientific">Pseudomonas syringae</name>
    <dbReference type="NCBI Taxonomy" id="317"/>
    <lineage>
        <taxon>Bacteria</taxon>
        <taxon>Pseudomonadati</taxon>
        <taxon>Pseudomonadota</taxon>
        <taxon>Gammaproteobacteria</taxon>
        <taxon>Pseudomonadales</taxon>
        <taxon>Pseudomonadaceae</taxon>
        <taxon>Pseudomonas</taxon>
    </lineage>
</organism>
<feature type="domain" description="Glycosyltransferase subfamily 4-like N-terminal" evidence="1">
    <location>
        <begin position="17"/>
        <end position="158"/>
    </location>
</feature>
<dbReference type="InterPro" id="IPR050194">
    <property type="entry name" value="Glycosyltransferase_grp1"/>
</dbReference>
<dbReference type="SUPFAM" id="SSF53756">
    <property type="entry name" value="UDP-Glycosyltransferase/glycogen phosphorylase"/>
    <property type="match status" value="1"/>
</dbReference>
<dbReference type="GO" id="GO:0016757">
    <property type="term" value="F:glycosyltransferase activity"/>
    <property type="evidence" value="ECO:0007669"/>
    <property type="project" value="UniProtKB-ARBA"/>
</dbReference>
<dbReference type="Proteomes" id="UP000814207">
    <property type="component" value="Unassembled WGS sequence"/>
</dbReference>
<evidence type="ECO:0000313" key="3">
    <source>
        <dbReference type="Proteomes" id="UP000814207"/>
    </source>
</evidence>
<accession>A0A9Q3ZT43</accession>
<gene>
    <name evidence="2" type="ORF">GIW73_02630</name>
</gene>
<evidence type="ECO:0000313" key="2">
    <source>
        <dbReference type="EMBL" id="MCF5061855.1"/>
    </source>
</evidence>
<protein>
    <submittedName>
        <fullName evidence="2">Glycosyltransferase</fullName>
    </submittedName>
</protein>
<comment type="caution">
    <text evidence="2">The sequence shown here is derived from an EMBL/GenBank/DDBJ whole genome shotgun (WGS) entry which is preliminary data.</text>
</comment>
<dbReference type="PANTHER" id="PTHR45947:SF3">
    <property type="entry name" value="SULFOQUINOVOSYL TRANSFERASE SQD2"/>
    <property type="match status" value="1"/>
</dbReference>
<dbReference type="Pfam" id="PF13477">
    <property type="entry name" value="Glyco_trans_4_2"/>
    <property type="match status" value="1"/>
</dbReference>
<dbReference type="PANTHER" id="PTHR45947">
    <property type="entry name" value="SULFOQUINOVOSYL TRANSFERASE SQD2"/>
    <property type="match status" value="1"/>
</dbReference>
<dbReference type="Pfam" id="PF13692">
    <property type="entry name" value="Glyco_trans_1_4"/>
    <property type="match status" value="1"/>
</dbReference>
<dbReference type="Gene3D" id="3.40.50.2000">
    <property type="entry name" value="Glycogen Phosphorylase B"/>
    <property type="match status" value="2"/>
</dbReference>
<sequence>MIFLMIANSPDSLLNFRLNLIKSLQGAGYTVHAACPTPNESGREKALLAQHGVTLHSVSMSRTGLNPFSDLATLYSLYKLMRTLRPTVVLGYTIKPVIWGSLAAFLARVPNRFALITGLGYVFVDDANVSKKQTLIRRVVESLYALALNRCARVFFQNPDDELLFRQLNIVKRSVPSTVVKGSGVDLLHFQASPLPEKPVFILIARLLIDKGVRQYAQAAAQLKARYPQAQFKLVGYLDENPKSIKQAELDAWIASGDLDYLGKLTDVRPALASASVFVLPTFYREGIPRTILEALAMGRAVITTDTPGCRETVRQGVNGYLVKPRSVDDLLIAMETLITDPTLVKTMGEASLRLARDDFDVDKVNVQMLRGMNIHDQTTL</sequence>
<name>A0A9Q3ZT43_PSESX</name>
<dbReference type="InterPro" id="IPR028098">
    <property type="entry name" value="Glyco_trans_4-like_N"/>
</dbReference>
<proteinExistence type="predicted"/>
<dbReference type="CDD" id="cd03808">
    <property type="entry name" value="GT4_CapM-like"/>
    <property type="match status" value="1"/>
</dbReference>